<dbReference type="AlphaFoldDB" id="A0A7X6KVK6"/>
<dbReference type="EMBL" id="JAAXOX010000004">
    <property type="protein sequence ID" value="NKY23116.1"/>
    <property type="molecule type" value="Genomic_DNA"/>
</dbReference>
<accession>A0A7X6KVK6</accession>
<keyword evidence="2" id="KW-1185">Reference proteome</keyword>
<protein>
    <submittedName>
        <fullName evidence="1">Uncharacterized protein</fullName>
    </submittedName>
</protein>
<proteinExistence type="predicted"/>
<organism evidence="1 2">
    <name type="scientific">Cellulomonas denverensis</name>
    <dbReference type="NCBI Taxonomy" id="264297"/>
    <lineage>
        <taxon>Bacteria</taxon>
        <taxon>Bacillati</taxon>
        <taxon>Actinomycetota</taxon>
        <taxon>Actinomycetes</taxon>
        <taxon>Micrococcales</taxon>
        <taxon>Cellulomonadaceae</taxon>
        <taxon>Cellulomonas</taxon>
    </lineage>
</organism>
<reference evidence="1 2" key="1">
    <citation type="submission" date="2020-04" db="EMBL/GenBank/DDBJ databases">
        <title>MicrobeNet Type strains.</title>
        <authorList>
            <person name="Nicholson A.C."/>
        </authorList>
    </citation>
    <scope>NUCLEOTIDE SEQUENCE [LARGE SCALE GENOMIC DNA]</scope>
    <source>
        <strain evidence="1 2">ATCC BAA-788</strain>
    </source>
</reference>
<evidence type="ECO:0000313" key="1">
    <source>
        <dbReference type="EMBL" id="NKY23116.1"/>
    </source>
</evidence>
<evidence type="ECO:0000313" key="2">
    <source>
        <dbReference type="Proteomes" id="UP000581206"/>
    </source>
</evidence>
<sequence>MTRSGKPNGSIPSERRRDAARVAADALERRERLPLGAIPIDDDAWAHFVERLVWLTPAIAGIDRDVRRAAERGDFGSLRRAGESVAALLERVDETLRPAAMFVHTRRPELERLHVLIGSRCEHWTRQLIGEADARAGRLTDVDDALAALSGPERDPIDPWHAALGVPRSQIADPRGIVSLPLVLAAFHGRLDVLRQLVARLYRPFGVTSLEHLRAVDYTRTLLEAADPIEVAQTAIHVRRLIATQFAEDPEATAAAFCDLLEGVERSHSSIEMILENQKRIAETNRAHTRASLRLDNYRRMVESQVRPWAWVIVRLHTRASGSAPMLSQLLDRLRATHDSLAARFAECIEVEARNAAAHEDNRWDARRQALVGPNADIDVAMLTALTRRAQGLMSGAELGWALACGDLPELTELSHRQVSIPRPMILQMNAALSRFATNDLQVDEWSYDVDTLTVTIRDLPFRKFNPGAQAVLEASMELRDVERFEVRVRGHEQAALVATRATLARATSLWLTALADFTIMPSAVFLPLLVESRLEVEAPDVAARAAAWLALNEAVQCLDDVPWVLLSAGTAPREALRLPACELALTAAALSQAMTVTTGADETVVARAQRAIHGAAVYASQALAGPPDQTAESVHLLARLDGRIRNLWAALPACAPLPTVDREPLA</sequence>
<dbReference type="RefSeq" id="WP_168630231.1">
    <property type="nucleotide sequence ID" value="NZ_BONL01000001.1"/>
</dbReference>
<dbReference type="Proteomes" id="UP000581206">
    <property type="component" value="Unassembled WGS sequence"/>
</dbReference>
<comment type="caution">
    <text evidence="1">The sequence shown here is derived from an EMBL/GenBank/DDBJ whole genome shotgun (WGS) entry which is preliminary data.</text>
</comment>
<name>A0A7X6KVK6_9CELL</name>
<gene>
    <name evidence="1" type="ORF">HGA03_10620</name>
</gene>